<dbReference type="Pfam" id="PF00078">
    <property type="entry name" value="RVT_1"/>
    <property type="match status" value="1"/>
</dbReference>
<dbReference type="PANTHER" id="PTHR46890:SF48">
    <property type="entry name" value="RNA-DIRECTED DNA POLYMERASE"/>
    <property type="match status" value="1"/>
</dbReference>
<dbReference type="EMBL" id="SMOL01000120">
    <property type="protein sequence ID" value="KAB2632190.1"/>
    <property type="molecule type" value="Genomic_DNA"/>
</dbReference>
<dbReference type="InterPro" id="IPR052343">
    <property type="entry name" value="Retrotransposon-Effector_Assoc"/>
</dbReference>
<dbReference type="OrthoDB" id="1002463at2759"/>
<reference evidence="2 3" key="1">
    <citation type="submission" date="2019-09" db="EMBL/GenBank/DDBJ databases">
        <authorList>
            <person name="Ou C."/>
        </authorList>
    </citation>
    <scope>NUCLEOTIDE SEQUENCE [LARGE SCALE GENOMIC DNA]</scope>
    <source>
        <strain evidence="2">S2</strain>
        <tissue evidence="2">Leaf</tissue>
    </source>
</reference>
<reference evidence="2 3" key="3">
    <citation type="submission" date="2019-11" db="EMBL/GenBank/DDBJ databases">
        <title>A de novo genome assembly of a pear dwarfing rootstock.</title>
        <authorList>
            <person name="Wang F."/>
            <person name="Wang J."/>
            <person name="Li S."/>
            <person name="Zhang Y."/>
            <person name="Fang M."/>
            <person name="Ma L."/>
            <person name="Zhao Y."/>
            <person name="Jiang S."/>
        </authorList>
    </citation>
    <scope>NUCLEOTIDE SEQUENCE [LARGE SCALE GENOMIC DNA]</scope>
    <source>
        <strain evidence="2">S2</strain>
        <tissue evidence="2">Leaf</tissue>
    </source>
</reference>
<evidence type="ECO:0000313" key="3">
    <source>
        <dbReference type="Proteomes" id="UP000327157"/>
    </source>
</evidence>
<protein>
    <recommendedName>
        <fullName evidence="1">Reverse transcriptase domain-containing protein</fullName>
    </recommendedName>
</protein>
<dbReference type="AlphaFoldDB" id="A0A5N5I3H7"/>
<keyword evidence="3" id="KW-1185">Reference proteome</keyword>
<gene>
    <name evidence="2" type="ORF">D8674_028437</name>
</gene>
<proteinExistence type="predicted"/>
<comment type="caution">
    <text evidence="2">The sequence shown here is derived from an EMBL/GenBank/DDBJ whole genome shotgun (WGS) entry which is preliminary data.</text>
</comment>
<accession>A0A5N5I3H7</accession>
<reference evidence="3" key="2">
    <citation type="submission" date="2019-10" db="EMBL/GenBank/DDBJ databases">
        <title>A de novo genome assembly of a pear dwarfing rootstock.</title>
        <authorList>
            <person name="Wang F."/>
            <person name="Wang J."/>
            <person name="Li S."/>
            <person name="Zhang Y."/>
            <person name="Fang M."/>
            <person name="Ma L."/>
            <person name="Zhao Y."/>
            <person name="Jiang S."/>
        </authorList>
    </citation>
    <scope>NUCLEOTIDE SEQUENCE [LARGE SCALE GENOMIC DNA]</scope>
</reference>
<evidence type="ECO:0000313" key="2">
    <source>
        <dbReference type="EMBL" id="KAB2632190.1"/>
    </source>
</evidence>
<evidence type="ECO:0000259" key="1">
    <source>
        <dbReference type="Pfam" id="PF00078"/>
    </source>
</evidence>
<feature type="domain" description="Reverse transcriptase" evidence="1">
    <location>
        <begin position="336"/>
        <end position="428"/>
    </location>
</feature>
<sequence length="449" mass="50972">MISNLRVWVRIPRLPVQYWDVEIMQNFLSGLNGLFVRLEVDLRLPLKRVMVINDEKDNPVLLSYEKLFKVCFYLPTIEDRDGWLLMDRLFEDEPLETMQELHGGVILLFPQPMYNGRGRNGTQRDGRTSNNIADLVSKWRLDCALCSGATVGGGAKITSDVDKEENNEQVQYLGSRKRGRNIGMGKLVGFAYSSITKTYLSMKLPPASYLSIGEGMERVFVQDFKLRFASHPNLNNTIISSFIDIIDSCITKDQNRALISPVSDYEIWKAVNGIGALKAPSPDGFHSLFYHKCWDVVGPSVIRLVKDFFTNGSSLRFIHDNILTAHEILSSFKHKNGRTGAMDVKLDLEKAYDMFSWDFIRLLLARFGFNNHWINLIMECITSTSLSILINGKAHGHLYPSRGIRQGDPLSPYIFILCMDPLIRHFNALALSPRTSVGLLTLEVSRFPI</sequence>
<organism evidence="2 3">
    <name type="scientific">Pyrus ussuriensis x Pyrus communis</name>
    <dbReference type="NCBI Taxonomy" id="2448454"/>
    <lineage>
        <taxon>Eukaryota</taxon>
        <taxon>Viridiplantae</taxon>
        <taxon>Streptophyta</taxon>
        <taxon>Embryophyta</taxon>
        <taxon>Tracheophyta</taxon>
        <taxon>Spermatophyta</taxon>
        <taxon>Magnoliopsida</taxon>
        <taxon>eudicotyledons</taxon>
        <taxon>Gunneridae</taxon>
        <taxon>Pentapetalae</taxon>
        <taxon>rosids</taxon>
        <taxon>fabids</taxon>
        <taxon>Rosales</taxon>
        <taxon>Rosaceae</taxon>
        <taxon>Amygdaloideae</taxon>
        <taxon>Maleae</taxon>
        <taxon>Pyrus</taxon>
    </lineage>
</organism>
<dbReference type="PANTHER" id="PTHR46890">
    <property type="entry name" value="NON-LTR RETROLELEMENT REVERSE TRANSCRIPTASE-LIKE PROTEIN-RELATED"/>
    <property type="match status" value="1"/>
</dbReference>
<name>A0A5N5I3H7_9ROSA</name>
<dbReference type="InterPro" id="IPR000477">
    <property type="entry name" value="RT_dom"/>
</dbReference>
<dbReference type="Proteomes" id="UP000327157">
    <property type="component" value="Chromosome 6"/>
</dbReference>